<dbReference type="EMBL" id="DS121766">
    <property type="protein sequence ID" value="EAX78278.1"/>
    <property type="molecule type" value="Genomic_DNA"/>
</dbReference>
<dbReference type="SMR" id="A2GX38"/>
<evidence type="ECO:0000313" key="3">
    <source>
        <dbReference type="Proteomes" id="UP000001542"/>
    </source>
</evidence>
<gene>
    <name evidence="2" type="ORF">TVAG_605470</name>
</gene>
<dbReference type="KEGG" id="tva:4735700"/>
<dbReference type="RefSeq" id="XP_001291208.1">
    <property type="nucleotide sequence ID" value="XM_001291207.1"/>
</dbReference>
<feature type="coiled-coil region" evidence="1">
    <location>
        <begin position="49"/>
        <end position="120"/>
    </location>
</feature>
<protein>
    <submittedName>
        <fullName evidence="2">Uncharacterized protein</fullName>
    </submittedName>
</protein>
<evidence type="ECO:0000313" key="2">
    <source>
        <dbReference type="EMBL" id="EAX78278.1"/>
    </source>
</evidence>
<evidence type="ECO:0000256" key="1">
    <source>
        <dbReference type="SAM" id="Coils"/>
    </source>
</evidence>
<dbReference type="Proteomes" id="UP000001542">
    <property type="component" value="Unassembled WGS sequence"/>
</dbReference>
<sequence length="126" mass="14548">MNDSFASQFTDVLDANFDASIRNIYIQYAKMADNDINKADFLSNASPKLKEIISALENYRNELKRKKNVLKGKNDPNFDDAFLREFQKTSLKLNILNKAISEAKTEIHSLQLENQELEQMLAFLQE</sequence>
<name>A2GX38_TRIV3</name>
<dbReference type="VEuPathDB" id="TrichDB:TVAG_605470"/>
<keyword evidence="3" id="KW-1185">Reference proteome</keyword>
<organism evidence="2 3">
    <name type="scientific">Trichomonas vaginalis (strain ATCC PRA-98 / G3)</name>
    <dbReference type="NCBI Taxonomy" id="412133"/>
    <lineage>
        <taxon>Eukaryota</taxon>
        <taxon>Metamonada</taxon>
        <taxon>Parabasalia</taxon>
        <taxon>Trichomonadida</taxon>
        <taxon>Trichomonadidae</taxon>
        <taxon>Trichomonas</taxon>
    </lineage>
</organism>
<reference evidence="2" key="2">
    <citation type="journal article" date="2007" name="Science">
        <title>Draft genome sequence of the sexually transmitted pathogen Trichomonas vaginalis.</title>
        <authorList>
            <person name="Carlton J.M."/>
            <person name="Hirt R.P."/>
            <person name="Silva J.C."/>
            <person name="Delcher A.L."/>
            <person name="Schatz M."/>
            <person name="Zhao Q."/>
            <person name="Wortman J.R."/>
            <person name="Bidwell S.L."/>
            <person name="Alsmark U.C.M."/>
            <person name="Besteiro S."/>
            <person name="Sicheritz-Ponten T."/>
            <person name="Noel C.J."/>
            <person name="Dacks J.B."/>
            <person name="Foster P.G."/>
            <person name="Simillion C."/>
            <person name="Van de Peer Y."/>
            <person name="Miranda-Saavedra D."/>
            <person name="Barton G.J."/>
            <person name="Westrop G.D."/>
            <person name="Mueller S."/>
            <person name="Dessi D."/>
            <person name="Fiori P.L."/>
            <person name="Ren Q."/>
            <person name="Paulsen I."/>
            <person name="Zhang H."/>
            <person name="Bastida-Corcuera F.D."/>
            <person name="Simoes-Barbosa A."/>
            <person name="Brown M.T."/>
            <person name="Hayes R.D."/>
            <person name="Mukherjee M."/>
            <person name="Okumura C.Y."/>
            <person name="Schneider R."/>
            <person name="Smith A.J."/>
            <person name="Vanacova S."/>
            <person name="Villalvazo M."/>
            <person name="Haas B.J."/>
            <person name="Pertea M."/>
            <person name="Feldblyum T.V."/>
            <person name="Utterback T.R."/>
            <person name="Shu C.L."/>
            <person name="Osoegawa K."/>
            <person name="de Jong P.J."/>
            <person name="Hrdy I."/>
            <person name="Horvathova L."/>
            <person name="Zubacova Z."/>
            <person name="Dolezal P."/>
            <person name="Malik S.B."/>
            <person name="Logsdon J.M. Jr."/>
            <person name="Henze K."/>
            <person name="Gupta A."/>
            <person name="Wang C.C."/>
            <person name="Dunne R.L."/>
            <person name="Upcroft J.A."/>
            <person name="Upcroft P."/>
            <person name="White O."/>
            <person name="Salzberg S.L."/>
            <person name="Tang P."/>
            <person name="Chiu C.-H."/>
            <person name="Lee Y.-S."/>
            <person name="Embley T.M."/>
            <person name="Coombs G.H."/>
            <person name="Mottram J.C."/>
            <person name="Tachezy J."/>
            <person name="Fraser-Liggett C.M."/>
            <person name="Johnson P.J."/>
        </authorList>
    </citation>
    <scope>NUCLEOTIDE SEQUENCE [LARGE SCALE GENOMIC DNA]</scope>
    <source>
        <strain evidence="2">G3</strain>
    </source>
</reference>
<dbReference type="InParanoid" id="A2GX38"/>
<keyword evidence="1" id="KW-0175">Coiled coil</keyword>
<reference evidence="2" key="1">
    <citation type="submission" date="2006-10" db="EMBL/GenBank/DDBJ databases">
        <authorList>
            <person name="Amadeo P."/>
            <person name="Zhao Q."/>
            <person name="Wortman J."/>
            <person name="Fraser-Liggett C."/>
            <person name="Carlton J."/>
        </authorList>
    </citation>
    <scope>NUCLEOTIDE SEQUENCE</scope>
    <source>
        <strain evidence="2">G3</strain>
    </source>
</reference>
<accession>A2GX38</accession>
<dbReference type="VEuPathDB" id="TrichDB:TVAGG3_0418280"/>
<proteinExistence type="predicted"/>
<dbReference type="AlphaFoldDB" id="A2GX38"/>